<accession>A0A7W7N2K8</accession>
<evidence type="ECO:0000313" key="2">
    <source>
        <dbReference type="Proteomes" id="UP000539957"/>
    </source>
</evidence>
<reference evidence="1 2" key="1">
    <citation type="submission" date="2020-08" db="EMBL/GenBank/DDBJ databases">
        <title>Functional genomics of gut bacteria from endangered species of beetles.</title>
        <authorList>
            <person name="Carlos-Shanley C."/>
        </authorList>
    </citation>
    <scope>NUCLEOTIDE SEQUENCE [LARGE SCALE GENOMIC DNA]</scope>
    <source>
        <strain evidence="1 2">S00123</strain>
    </source>
</reference>
<proteinExistence type="predicted"/>
<evidence type="ECO:0008006" key="3">
    <source>
        <dbReference type="Google" id="ProtNLM"/>
    </source>
</evidence>
<comment type="caution">
    <text evidence="1">The sequence shown here is derived from an EMBL/GenBank/DDBJ whole genome shotgun (WGS) entry which is preliminary data.</text>
</comment>
<gene>
    <name evidence="1" type="ORF">HNP32_001174</name>
</gene>
<protein>
    <recommendedName>
        <fullName evidence="3">TonB C-terminal domain-containing protein</fullName>
    </recommendedName>
</protein>
<sequence length="101" mass="10776">MMILALTAAILLDAKPKTDRLPRDENPTAADQSAAPAPLLTVAVTLECTARAAGRVEDCRVLGETHPGLGFAEAAITLMRDAEVEPGPEDYQFARTIQFTP</sequence>
<keyword evidence="2" id="KW-1185">Reference proteome</keyword>
<dbReference type="AlphaFoldDB" id="A0A7W7N2K8"/>
<dbReference type="Proteomes" id="UP000539957">
    <property type="component" value="Unassembled WGS sequence"/>
</dbReference>
<name>A0A7W7N2K8_9CAUL</name>
<dbReference type="RefSeq" id="WP_184268065.1">
    <property type="nucleotide sequence ID" value="NZ_JACHKY010000002.1"/>
</dbReference>
<evidence type="ECO:0000313" key="1">
    <source>
        <dbReference type="EMBL" id="MBB4797450.1"/>
    </source>
</evidence>
<organism evidence="1 2">
    <name type="scientific">Brevundimonas bullata</name>
    <dbReference type="NCBI Taxonomy" id="13160"/>
    <lineage>
        <taxon>Bacteria</taxon>
        <taxon>Pseudomonadati</taxon>
        <taxon>Pseudomonadota</taxon>
        <taxon>Alphaproteobacteria</taxon>
        <taxon>Caulobacterales</taxon>
        <taxon>Caulobacteraceae</taxon>
        <taxon>Brevundimonas</taxon>
    </lineage>
</organism>
<dbReference type="EMBL" id="JACHKY010000002">
    <property type="protein sequence ID" value="MBB4797450.1"/>
    <property type="molecule type" value="Genomic_DNA"/>
</dbReference>